<dbReference type="Proteomes" id="UP000034320">
    <property type="component" value="Unassembled WGS sequence"/>
</dbReference>
<organism evidence="1 2">
    <name type="scientific">Candidatus Gottesmanbacteria bacterium GW2011_GWA2_42_18</name>
    <dbReference type="NCBI Taxonomy" id="1618442"/>
    <lineage>
        <taxon>Bacteria</taxon>
        <taxon>Candidatus Gottesmaniibacteriota</taxon>
    </lineage>
</organism>
<gene>
    <name evidence="1" type="ORF">UV09_C0006G0004</name>
</gene>
<proteinExistence type="predicted"/>
<evidence type="ECO:0008006" key="3">
    <source>
        <dbReference type="Google" id="ProtNLM"/>
    </source>
</evidence>
<dbReference type="AlphaFoldDB" id="A0A0G0ZEX8"/>
<protein>
    <recommendedName>
        <fullName evidence="3">DUF5678 domain-containing protein</fullName>
    </recommendedName>
</protein>
<accession>A0A0G0ZEX8</accession>
<evidence type="ECO:0000313" key="2">
    <source>
        <dbReference type="Proteomes" id="UP000034320"/>
    </source>
</evidence>
<dbReference type="EMBL" id="LCDD01000006">
    <property type="protein sequence ID" value="KKS47295.1"/>
    <property type="molecule type" value="Genomic_DNA"/>
</dbReference>
<reference evidence="1 2" key="1">
    <citation type="journal article" date="2015" name="Nature">
        <title>rRNA introns, odd ribosomes, and small enigmatic genomes across a large radiation of phyla.</title>
        <authorList>
            <person name="Brown C.T."/>
            <person name="Hug L.A."/>
            <person name="Thomas B.C."/>
            <person name="Sharon I."/>
            <person name="Castelle C.J."/>
            <person name="Singh A."/>
            <person name="Wilkins M.J."/>
            <person name="Williams K.H."/>
            <person name="Banfield J.F."/>
        </authorList>
    </citation>
    <scope>NUCLEOTIDE SEQUENCE [LARGE SCALE GENOMIC DNA]</scope>
</reference>
<comment type="caution">
    <text evidence="1">The sequence shown here is derived from an EMBL/GenBank/DDBJ whole genome shotgun (WGS) entry which is preliminary data.</text>
</comment>
<name>A0A0G0ZEX8_9BACT</name>
<sequence>MKPTDISELIKKYGSGYVAKNRKTGQIVAHAKRLDVLFKKTGKKADITISWIPQKNSKYVFRISL</sequence>
<evidence type="ECO:0000313" key="1">
    <source>
        <dbReference type="EMBL" id="KKS47295.1"/>
    </source>
</evidence>